<feature type="domain" description="Putative restriction endonuclease" evidence="1">
    <location>
        <begin position="5"/>
        <end position="66"/>
    </location>
</feature>
<dbReference type="GO" id="GO:0004519">
    <property type="term" value="F:endonuclease activity"/>
    <property type="evidence" value="ECO:0007669"/>
    <property type="project" value="UniProtKB-KW"/>
</dbReference>
<proteinExistence type="predicted"/>
<dbReference type="AlphaFoldDB" id="A0A928VKA4"/>
<dbReference type="RefSeq" id="WP_264323081.1">
    <property type="nucleotide sequence ID" value="NZ_JADEXQ010000001.1"/>
</dbReference>
<keyword evidence="2" id="KW-0255">Endonuclease</keyword>
<accession>A0A928VKA4</accession>
<evidence type="ECO:0000259" key="1">
    <source>
        <dbReference type="Pfam" id="PF05685"/>
    </source>
</evidence>
<evidence type="ECO:0000313" key="2">
    <source>
        <dbReference type="EMBL" id="MBE9028166.1"/>
    </source>
</evidence>
<keyword evidence="2" id="KW-0540">Nuclease</keyword>
<dbReference type="Proteomes" id="UP000625316">
    <property type="component" value="Unassembled WGS sequence"/>
</dbReference>
<comment type="caution">
    <text evidence="2">The sequence shown here is derived from an EMBL/GenBank/DDBJ whole genome shotgun (WGS) entry which is preliminary data.</text>
</comment>
<keyword evidence="2" id="KW-0378">Hydrolase</keyword>
<dbReference type="EMBL" id="JADEXQ010000001">
    <property type="protein sequence ID" value="MBE9028166.1"/>
    <property type="molecule type" value="Genomic_DNA"/>
</dbReference>
<protein>
    <submittedName>
        <fullName evidence="2">Uma2 family endonuclease</fullName>
    </submittedName>
</protein>
<evidence type="ECO:0000313" key="3">
    <source>
        <dbReference type="Proteomes" id="UP000625316"/>
    </source>
</evidence>
<name>A0A928VKA4_9CYAN</name>
<dbReference type="PANTHER" id="PTHR47152">
    <property type="entry name" value="SLR2084 PROTEIN-RELATED"/>
    <property type="match status" value="1"/>
</dbReference>
<organism evidence="2 3">
    <name type="scientific">Romeriopsis navalis LEGE 11480</name>
    <dbReference type="NCBI Taxonomy" id="2777977"/>
    <lineage>
        <taxon>Bacteria</taxon>
        <taxon>Bacillati</taxon>
        <taxon>Cyanobacteriota</taxon>
        <taxon>Cyanophyceae</taxon>
        <taxon>Leptolyngbyales</taxon>
        <taxon>Leptolyngbyaceae</taxon>
        <taxon>Romeriopsis</taxon>
        <taxon>Romeriopsis navalis</taxon>
    </lineage>
</organism>
<sequence length="96" mass="10770">MGTDKPIPDLSIEVVYISGNVNKLAQYQALSVPEVWFWQDVVLQLYHLSTGGYQLVDRSQIPELADLDIPLLERCILKGEISQLEAASKLFLVGRL</sequence>
<dbReference type="Pfam" id="PF05685">
    <property type="entry name" value="Uma2"/>
    <property type="match status" value="1"/>
</dbReference>
<keyword evidence="3" id="KW-1185">Reference proteome</keyword>
<reference evidence="2" key="1">
    <citation type="submission" date="2020-10" db="EMBL/GenBank/DDBJ databases">
        <authorList>
            <person name="Castelo-Branco R."/>
            <person name="Eusebio N."/>
            <person name="Adriana R."/>
            <person name="Vieira A."/>
            <person name="Brugerolle De Fraissinette N."/>
            <person name="Rezende De Castro R."/>
            <person name="Schneider M.P."/>
            <person name="Vasconcelos V."/>
            <person name="Leao P.N."/>
        </authorList>
    </citation>
    <scope>NUCLEOTIDE SEQUENCE</scope>
    <source>
        <strain evidence="2">LEGE 11480</strain>
    </source>
</reference>
<dbReference type="PANTHER" id="PTHR47152:SF4">
    <property type="entry name" value="SLR0445 PROTEIN"/>
    <property type="match status" value="1"/>
</dbReference>
<gene>
    <name evidence="2" type="ORF">IQ266_00160</name>
</gene>
<dbReference type="InterPro" id="IPR008538">
    <property type="entry name" value="Uma2"/>
</dbReference>